<dbReference type="Proteomes" id="UP000198893">
    <property type="component" value="Unassembled WGS sequence"/>
</dbReference>
<sequence>MSAENDTPAAMLSGLRVIEVEGLGPAPFAAMMLADLGADVITLHRKQGGDRVTPEASLLDRGKRSITLDLKDADDLATAQALIDGADVLIEGFRPGVMERLGLGPADCHARNPALVYGRMTGWGQTGPRADRAGHDLNYIATSGALWYASEPGTPPITPATLLGDIGGGALYLVVGLLSGLLNARATGHGTVVDAAIVDGSAHMMALLMAIRQSGQFSMDRGQSLLDGPHWSRSYRCADGGFITVQALEGKFYAAFLEKMDLTDDPDFQRQHDARLWPALTGRLADIFAGQPREHWADLFEGSDACVAAVRSPQEAAQEPHMAFRGVWQSPEGVLQPSPAPRFDGQAPALNPAPRRGEHTDEVRAELQRPGRGR</sequence>
<dbReference type="InterPro" id="IPR003673">
    <property type="entry name" value="CoA-Trfase_fam_III"/>
</dbReference>
<dbReference type="EMBL" id="FODS01000002">
    <property type="protein sequence ID" value="SEO15125.1"/>
    <property type="molecule type" value="Genomic_DNA"/>
</dbReference>
<dbReference type="Gene3D" id="3.40.50.10540">
    <property type="entry name" value="Crotonobetainyl-coa:carnitine coa-transferase, domain 1"/>
    <property type="match status" value="1"/>
</dbReference>
<evidence type="ECO:0000313" key="3">
    <source>
        <dbReference type="Proteomes" id="UP000198893"/>
    </source>
</evidence>
<feature type="region of interest" description="Disordered" evidence="1">
    <location>
        <begin position="330"/>
        <end position="374"/>
    </location>
</feature>
<evidence type="ECO:0000313" key="2">
    <source>
        <dbReference type="EMBL" id="SEO15125.1"/>
    </source>
</evidence>
<protein>
    <submittedName>
        <fullName evidence="2">Crotonobetainyl-CoA:carnitine CoA-transferase CaiB</fullName>
    </submittedName>
</protein>
<name>A0A1H8MCN8_9RHOB</name>
<dbReference type="Gene3D" id="3.30.1540.10">
    <property type="entry name" value="formyl-coa transferase, domain 3"/>
    <property type="match status" value="1"/>
</dbReference>
<dbReference type="GO" id="GO:0016740">
    <property type="term" value="F:transferase activity"/>
    <property type="evidence" value="ECO:0007669"/>
    <property type="project" value="UniProtKB-KW"/>
</dbReference>
<dbReference type="InterPro" id="IPR023606">
    <property type="entry name" value="CoA-Trfase_III_dom_1_sf"/>
</dbReference>
<accession>A0A1H8MCN8</accession>
<dbReference type="InterPro" id="IPR044855">
    <property type="entry name" value="CoA-Trfase_III_dom3_sf"/>
</dbReference>
<dbReference type="STRING" id="569882.SAMN04490248_10228"/>
<feature type="compositionally biased region" description="Basic and acidic residues" evidence="1">
    <location>
        <begin position="355"/>
        <end position="374"/>
    </location>
</feature>
<organism evidence="2 3">
    <name type="scientific">Salinihabitans flavidus</name>
    <dbReference type="NCBI Taxonomy" id="569882"/>
    <lineage>
        <taxon>Bacteria</taxon>
        <taxon>Pseudomonadati</taxon>
        <taxon>Pseudomonadota</taxon>
        <taxon>Alphaproteobacteria</taxon>
        <taxon>Rhodobacterales</taxon>
        <taxon>Roseobacteraceae</taxon>
        <taxon>Salinihabitans</taxon>
    </lineage>
</organism>
<dbReference type="PANTHER" id="PTHR48228:SF5">
    <property type="entry name" value="ALPHA-METHYLACYL-COA RACEMASE"/>
    <property type="match status" value="1"/>
</dbReference>
<reference evidence="2 3" key="1">
    <citation type="submission" date="2016-10" db="EMBL/GenBank/DDBJ databases">
        <authorList>
            <person name="de Groot N.N."/>
        </authorList>
    </citation>
    <scope>NUCLEOTIDE SEQUENCE [LARGE SCALE GENOMIC DNA]</scope>
    <source>
        <strain evidence="2 3">DSM 27842</strain>
    </source>
</reference>
<keyword evidence="3" id="KW-1185">Reference proteome</keyword>
<gene>
    <name evidence="2" type="ORF">SAMN04490248_10228</name>
</gene>
<dbReference type="SUPFAM" id="SSF89796">
    <property type="entry name" value="CoA-transferase family III (CaiB/BaiF)"/>
    <property type="match status" value="1"/>
</dbReference>
<keyword evidence="2" id="KW-0808">Transferase</keyword>
<dbReference type="AlphaFoldDB" id="A0A1H8MCN8"/>
<dbReference type="PANTHER" id="PTHR48228">
    <property type="entry name" value="SUCCINYL-COA--D-CITRAMALATE COA-TRANSFERASE"/>
    <property type="match status" value="1"/>
</dbReference>
<proteinExistence type="predicted"/>
<dbReference type="Pfam" id="PF02515">
    <property type="entry name" value="CoA_transf_3"/>
    <property type="match status" value="1"/>
</dbReference>
<evidence type="ECO:0000256" key="1">
    <source>
        <dbReference type="SAM" id="MobiDB-lite"/>
    </source>
</evidence>
<dbReference type="InterPro" id="IPR050509">
    <property type="entry name" value="CoA-transferase_III"/>
</dbReference>